<gene>
    <name evidence="12" type="ORF">RHTO0S_08e01728g</name>
</gene>
<dbReference type="SMART" id="SM00355">
    <property type="entry name" value="ZnF_C2H2"/>
    <property type="match status" value="3"/>
</dbReference>
<dbReference type="PROSITE" id="PS50157">
    <property type="entry name" value="ZINC_FINGER_C2H2_2"/>
    <property type="match status" value="3"/>
</dbReference>
<comment type="subcellular location">
    <subcellularLocation>
        <location evidence="1">Nucleus</location>
    </subcellularLocation>
</comment>
<dbReference type="Gene3D" id="3.30.160.60">
    <property type="entry name" value="Classic Zinc Finger"/>
    <property type="match status" value="2"/>
</dbReference>
<evidence type="ECO:0000256" key="1">
    <source>
        <dbReference type="ARBA" id="ARBA00004123"/>
    </source>
</evidence>
<feature type="compositionally biased region" description="Low complexity" evidence="10">
    <location>
        <begin position="269"/>
        <end position="279"/>
    </location>
</feature>
<evidence type="ECO:0000256" key="8">
    <source>
        <dbReference type="ARBA" id="ARBA00038089"/>
    </source>
</evidence>
<feature type="compositionally biased region" description="Polar residues" evidence="10">
    <location>
        <begin position="332"/>
        <end position="351"/>
    </location>
</feature>
<feature type="compositionally biased region" description="Low complexity" evidence="10">
    <location>
        <begin position="353"/>
        <end position="379"/>
    </location>
</feature>
<evidence type="ECO:0000256" key="4">
    <source>
        <dbReference type="ARBA" id="ARBA00022737"/>
    </source>
</evidence>
<evidence type="ECO:0000256" key="9">
    <source>
        <dbReference type="PROSITE-ProRule" id="PRU00042"/>
    </source>
</evidence>
<sequence>MPKKEENEDNFCHWEECGLQFETAEALFNHVCSTHIGRKSAGTLSLECKWTGCHAKASKRDHLTSHCRVHIALKPHVCSVCTKAFKRPQDLKKHEKIHTEEHQAQHRSNKVLASSVKPEPAGADSLHRHPHQQPQQQPPPAHAQQAPFPVFPSTLGYPYVFGAPQQQPQQAQANFGAALPFNLANMNLASLTPDQITQIVTFQQTLNNQALQLVNAGLMQTQQAAPAQAAAQAAYALQLPQGIQILPQGAAVFPNFSFSAAPTQGMTATPPSSSLPTLPGQASSLYPTLPTSLHGLAPLAASMPPPAAPTGVAKMPPPSRHHEIKQEDLPSPANSARSHKSSYTSSLSPSNVPALSPGSSFSPSPVPGTTTTATSRRSTNGNVVAGKKRGFEEATGQFLEQLTNKKFHDADSIDAQLDSLASFILTPELETHSLPLPGVGVGAAGEDSGSSSSGSEYGGGPQLEAENVEHFNDFLLQCGQKFDADLAQTAQSLSNAGYGSQTPQQQQQTQYPYTALSFDFSSSAPNLLSQSSTPAGLPAPYSTQSQQSSSSSLYPSLPPLDRSLNSLSSAYPSVSSALPPQPSSYPLYSSYDPQVRLSKPVAAPTISSDYRPTQYHHVERLQRAAPVAEEQHLGEEDDMEVDDEVKDAAAALLLGFAKGREAQAAANDRPQLPSLASLRLPPIGQSASPSRLPPLRDLLTARPSQPSDTLDSPVSPSTSSRATPLYPSLASLTPSSSSRPVSAGGVERLTHRVHKLRIPEKSVHEADLAQSSGEEDEDHPTCFKKSRVESPVPVEAEVKAEDQGEEEFDEEEDEDVKPKTDDEEEDDDEVRLQREEAEARIKAIARRKAVLAYLAIYVNTAYRAQLAKKSMGQVRKALKKPSSLSQSVKVEH</sequence>
<evidence type="ECO:0000256" key="2">
    <source>
        <dbReference type="ARBA" id="ARBA00022491"/>
    </source>
</evidence>
<evidence type="ECO:0000259" key="11">
    <source>
        <dbReference type="PROSITE" id="PS50157"/>
    </source>
</evidence>
<accession>A0A061B0I6</accession>
<feature type="compositionally biased region" description="Low complexity" evidence="10">
    <location>
        <begin position="540"/>
        <end position="557"/>
    </location>
</feature>
<dbReference type="AlphaFoldDB" id="A0A061B0I6"/>
<feature type="region of interest" description="Disordered" evidence="10">
    <location>
        <begin position="98"/>
        <end position="146"/>
    </location>
</feature>
<dbReference type="GO" id="GO:0045944">
    <property type="term" value="P:positive regulation of transcription by RNA polymerase II"/>
    <property type="evidence" value="ECO:0007669"/>
    <property type="project" value="TreeGrafter"/>
</dbReference>
<feature type="domain" description="C2H2-type" evidence="11">
    <location>
        <begin position="46"/>
        <end position="75"/>
    </location>
</feature>
<feature type="compositionally biased region" description="Low complexity" evidence="10">
    <location>
        <begin position="724"/>
        <end position="742"/>
    </location>
</feature>
<dbReference type="GO" id="GO:0008270">
    <property type="term" value="F:zinc ion binding"/>
    <property type="evidence" value="ECO:0007669"/>
    <property type="project" value="UniProtKB-KW"/>
</dbReference>
<feature type="region of interest" description="Disordered" evidence="10">
    <location>
        <begin position="664"/>
        <end position="832"/>
    </location>
</feature>
<feature type="compositionally biased region" description="Basic and acidic residues" evidence="10">
    <location>
        <begin position="757"/>
        <end position="767"/>
    </location>
</feature>
<dbReference type="PANTHER" id="PTHR47257:SF1">
    <property type="entry name" value="PH-RESPONSE TRANSCRIPTION FACTOR PACC_RIM101"/>
    <property type="match status" value="1"/>
</dbReference>
<reference evidence="12" key="1">
    <citation type="journal article" date="2014" name="Genome Announc.">
        <title>Draft genome sequence of Rhodosporidium toruloides CECT1137, an oleaginous yeast of biotechnological interest.</title>
        <authorList>
            <person name="Morin N."/>
            <person name="Calcas X."/>
            <person name="Devillers H."/>
            <person name="Durrens P."/>
            <person name="Sherman D.J."/>
            <person name="Nicaud J.-M."/>
            <person name="Neuveglise C."/>
        </authorList>
    </citation>
    <scope>NUCLEOTIDE SEQUENCE</scope>
    <source>
        <strain evidence="12">CECT1137</strain>
    </source>
</reference>
<evidence type="ECO:0000256" key="10">
    <source>
        <dbReference type="SAM" id="MobiDB-lite"/>
    </source>
</evidence>
<feature type="domain" description="C2H2-type" evidence="11">
    <location>
        <begin position="76"/>
        <end position="103"/>
    </location>
</feature>
<dbReference type="GO" id="GO:0005634">
    <property type="term" value="C:nucleus"/>
    <property type="evidence" value="ECO:0007669"/>
    <property type="project" value="UniProtKB-SubCell"/>
</dbReference>
<feature type="compositionally biased region" description="Low complexity" evidence="10">
    <location>
        <begin position="444"/>
        <end position="455"/>
    </location>
</feature>
<keyword evidence="7" id="KW-0539">Nucleus</keyword>
<dbReference type="PROSITE" id="PS00028">
    <property type="entry name" value="ZINC_FINGER_C2H2_1"/>
    <property type="match status" value="2"/>
</dbReference>
<proteinExistence type="inferred from homology"/>
<evidence type="ECO:0000256" key="6">
    <source>
        <dbReference type="ARBA" id="ARBA00022833"/>
    </source>
</evidence>
<dbReference type="InterPro" id="IPR036236">
    <property type="entry name" value="Znf_C2H2_sf"/>
</dbReference>
<feature type="region of interest" description="Disordered" evidence="10">
    <location>
        <begin position="870"/>
        <end position="892"/>
    </location>
</feature>
<dbReference type="InterPro" id="IPR013087">
    <property type="entry name" value="Znf_C2H2_type"/>
</dbReference>
<feature type="compositionally biased region" description="Polar residues" evidence="10">
    <location>
        <begin position="702"/>
        <end position="722"/>
    </location>
</feature>
<evidence type="ECO:0000256" key="7">
    <source>
        <dbReference type="ARBA" id="ARBA00023242"/>
    </source>
</evidence>
<dbReference type="EMBL" id="LK052943">
    <property type="protein sequence ID" value="CDR43428.1"/>
    <property type="molecule type" value="Genomic_DNA"/>
</dbReference>
<feature type="compositionally biased region" description="Acidic residues" evidence="10">
    <location>
        <begin position="803"/>
        <end position="829"/>
    </location>
</feature>
<evidence type="ECO:0000256" key="3">
    <source>
        <dbReference type="ARBA" id="ARBA00022723"/>
    </source>
</evidence>
<evidence type="ECO:0000313" key="12">
    <source>
        <dbReference type="EMBL" id="CDR43428.1"/>
    </source>
</evidence>
<feature type="domain" description="C2H2-type" evidence="11">
    <location>
        <begin position="10"/>
        <end position="40"/>
    </location>
</feature>
<keyword evidence="6" id="KW-0862">Zinc</keyword>
<feature type="compositionally biased region" description="Polar residues" evidence="10">
    <location>
        <begin position="882"/>
        <end position="892"/>
    </location>
</feature>
<keyword evidence="4" id="KW-0677">Repeat</keyword>
<dbReference type="InterPro" id="IPR050806">
    <property type="entry name" value="pacC/RIM101"/>
</dbReference>
<comment type="similarity">
    <text evidence="8">Belongs to the pacC/RIM101 family.</text>
</comment>
<name>A0A061B0I6_RHOTO</name>
<dbReference type="PANTHER" id="PTHR47257">
    <property type="entry name" value="PH-RESPONSE TRANSCRIPTION FACTOR PACC/RIM101"/>
    <property type="match status" value="1"/>
</dbReference>
<feature type="region of interest" description="Disordered" evidence="10">
    <location>
        <begin position="297"/>
        <end position="388"/>
    </location>
</feature>
<evidence type="ECO:0000256" key="5">
    <source>
        <dbReference type="ARBA" id="ARBA00022771"/>
    </source>
</evidence>
<feature type="region of interest" description="Disordered" evidence="10">
    <location>
        <begin position="264"/>
        <end position="283"/>
    </location>
</feature>
<feature type="region of interest" description="Disordered" evidence="10">
    <location>
        <begin position="436"/>
        <end position="463"/>
    </location>
</feature>
<keyword evidence="5 9" id="KW-0863">Zinc-finger</keyword>
<dbReference type="OrthoDB" id="6155966at2759"/>
<dbReference type="SUPFAM" id="SSF57667">
    <property type="entry name" value="beta-beta-alpha zinc fingers"/>
    <property type="match status" value="2"/>
</dbReference>
<organism evidence="12">
    <name type="scientific">Rhodotorula toruloides</name>
    <name type="common">Yeast</name>
    <name type="synonym">Rhodosporidium toruloides</name>
    <dbReference type="NCBI Taxonomy" id="5286"/>
    <lineage>
        <taxon>Eukaryota</taxon>
        <taxon>Fungi</taxon>
        <taxon>Dikarya</taxon>
        <taxon>Basidiomycota</taxon>
        <taxon>Pucciniomycotina</taxon>
        <taxon>Microbotryomycetes</taxon>
        <taxon>Sporidiobolales</taxon>
        <taxon>Sporidiobolaceae</taxon>
        <taxon>Rhodotorula</taxon>
    </lineage>
</organism>
<keyword evidence="3" id="KW-0479">Metal-binding</keyword>
<feature type="region of interest" description="Disordered" evidence="10">
    <location>
        <begin position="527"/>
        <end position="557"/>
    </location>
</feature>
<protein>
    <submittedName>
        <fullName evidence="12">RHTO0S08e01728g1_1</fullName>
    </submittedName>
</protein>
<dbReference type="FunFam" id="3.30.160.60:FF:002343">
    <property type="entry name" value="Zinc finger protein 33A"/>
    <property type="match status" value="1"/>
</dbReference>
<keyword evidence="2" id="KW-0678">Repressor</keyword>
<feature type="compositionally biased region" description="Low complexity" evidence="10">
    <location>
        <begin position="688"/>
        <end position="698"/>
    </location>
</feature>